<dbReference type="PRINTS" id="PR00131">
    <property type="entry name" value="GLHYDRLASE1"/>
</dbReference>
<dbReference type="InterPro" id="IPR033132">
    <property type="entry name" value="GH_1_N_CS"/>
</dbReference>
<dbReference type="PROSITE" id="PS00653">
    <property type="entry name" value="GLYCOSYL_HYDROL_F1_2"/>
    <property type="match status" value="1"/>
</dbReference>
<evidence type="ECO:0008006" key="7">
    <source>
        <dbReference type="Google" id="ProtNLM"/>
    </source>
</evidence>
<keyword evidence="6" id="KW-1185">Reference proteome</keyword>
<dbReference type="SUPFAM" id="SSF51445">
    <property type="entry name" value="(Trans)glycosidases"/>
    <property type="match status" value="1"/>
</dbReference>
<evidence type="ECO:0000313" key="5">
    <source>
        <dbReference type="EMBL" id="KAJ9174420.1"/>
    </source>
</evidence>
<comment type="caution">
    <text evidence="5">The sequence shown here is derived from an EMBL/GenBank/DDBJ whole genome shotgun (WGS) entry which is preliminary data.</text>
</comment>
<dbReference type="EMBL" id="JARPOI010000008">
    <property type="protein sequence ID" value="KAJ9174420.1"/>
    <property type="molecule type" value="Genomic_DNA"/>
</dbReference>
<protein>
    <recommendedName>
        <fullName evidence="7">Beta-glucosidase</fullName>
    </recommendedName>
</protein>
<accession>A0ABQ9M4H5</accession>
<reference evidence="5 6" key="1">
    <citation type="journal article" date="2023" name="Plant Biotechnol. J.">
        <title>Chromosome-level wild Hevea brasiliensis genome provides new tools for genomic-assisted breeding and valuable loci to elevate rubber yield.</title>
        <authorList>
            <person name="Cheng H."/>
            <person name="Song X."/>
            <person name="Hu Y."/>
            <person name="Wu T."/>
            <person name="Yang Q."/>
            <person name="An Z."/>
            <person name="Feng S."/>
            <person name="Deng Z."/>
            <person name="Wu W."/>
            <person name="Zeng X."/>
            <person name="Tu M."/>
            <person name="Wang X."/>
            <person name="Huang H."/>
        </authorList>
    </citation>
    <scope>NUCLEOTIDE SEQUENCE [LARGE SCALE GENOMIC DNA]</scope>
    <source>
        <strain evidence="5">MT/VB/25A 57/8</strain>
    </source>
</reference>
<dbReference type="PROSITE" id="PS51257">
    <property type="entry name" value="PROKAR_LIPOPROTEIN"/>
    <property type="match status" value="1"/>
</dbReference>
<comment type="similarity">
    <text evidence="1 3">Belongs to the glycosyl hydrolase 1 family.</text>
</comment>
<evidence type="ECO:0000256" key="1">
    <source>
        <dbReference type="ARBA" id="ARBA00010838"/>
    </source>
</evidence>
<evidence type="ECO:0000256" key="2">
    <source>
        <dbReference type="ARBA" id="ARBA00022801"/>
    </source>
</evidence>
<evidence type="ECO:0000256" key="4">
    <source>
        <dbReference type="SAM" id="SignalP"/>
    </source>
</evidence>
<dbReference type="Pfam" id="PF00232">
    <property type="entry name" value="Glyco_hydro_1"/>
    <property type="match status" value="1"/>
</dbReference>
<name>A0ABQ9M4H5_HEVBR</name>
<proteinExistence type="inferred from homology"/>
<evidence type="ECO:0000256" key="3">
    <source>
        <dbReference type="RuleBase" id="RU003690"/>
    </source>
</evidence>
<organism evidence="5 6">
    <name type="scientific">Hevea brasiliensis</name>
    <name type="common">Para rubber tree</name>
    <name type="synonym">Siphonia brasiliensis</name>
    <dbReference type="NCBI Taxonomy" id="3981"/>
    <lineage>
        <taxon>Eukaryota</taxon>
        <taxon>Viridiplantae</taxon>
        <taxon>Streptophyta</taxon>
        <taxon>Embryophyta</taxon>
        <taxon>Tracheophyta</taxon>
        <taxon>Spermatophyta</taxon>
        <taxon>Magnoliopsida</taxon>
        <taxon>eudicotyledons</taxon>
        <taxon>Gunneridae</taxon>
        <taxon>Pentapetalae</taxon>
        <taxon>rosids</taxon>
        <taxon>fabids</taxon>
        <taxon>Malpighiales</taxon>
        <taxon>Euphorbiaceae</taxon>
        <taxon>Crotonoideae</taxon>
        <taxon>Micrandreae</taxon>
        <taxon>Hevea</taxon>
    </lineage>
</organism>
<gene>
    <name evidence="5" type="ORF">P3X46_013065</name>
</gene>
<dbReference type="InterPro" id="IPR001360">
    <property type="entry name" value="Glyco_hydro_1"/>
</dbReference>
<dbReference type="Gene3D" id="3.20.20.80">
    <property type="entry name" value="Glycosidases"/>
    <property type="match status" value="1"/>
</dbReference>
<feature type="signal peptide" evidence="4">
    <location>
        <begin position="1"/>
        <end position="25"/>
    </location>
</feature>
<evidence type="ECO:0000313" key="6">
    <source>
        <dbReference type="Proteomes" id="UP001174677"/>
    </source>
</evidence>
<sequence>METKGPFILLCLLATSCSLVTCSYGAKPNRLMPFNRSSFPEDFIFGAGSSAYQTEGAALIDGKGPSIWDIFVKEHPEKIVDRSTGEVADDFYHHYKEDIKLMKKIGLDSFRFSISWSRVLPKGKISGGVNPLGVKFYNNLINLLLANGIKPFVTLFHFDTPQALEDDYAGFLSPKILYDYLDYADFCFKTFGDRVKFWVTFNQPNIFATNAYNSGTFAPGRCSKYAGNCTAGNSATEPYIAVHHQLLCHAAAVKLYREKYKAIQKGQIGITTVTHWFTPKYNTTSSKRAAYRGLDFFFGWVADPITFGDYPQSMKEFAGNRLPKFTKEQSNMLKGSYDFLGLNYYTTFYAESAHLTNRVNLSYVDDRHLKMTSEKHGKPIGTPTALDWLYIYPKGLQELLVYIKENYNDPIISINENGMPDSDSLLLKVALKDGMRIRYHSSHLSSILKAIKVGVKVKAYYVWAFHDNFEWGHGYTVRFGIVYVDYKNNQKRYLKYSAYWFKKFLLN</sequence>
<keyword evidence="4" id="KW-0732">Signal</keyword>
<keyword evidence="2" id="KW-0378">Hydrolase</keyword>
<feature type="chain" id="PRO_5047481425" description="Beta-glucosidase" evidence="4">
    <location>
        <begin position="26"/>
        <end position="507"/>
    </location>
</feature>
<dbReference type="PANTHER" id="PTHR10353:SF297">
    <property type="entry name" value="VICIANIN HYDROLASE-LIKE"/>
    <property type="match status" value="1"/>
</dbReference>
<dbReference type="InterPro" id="IPR017853">
    <property type="entry name" value="GH"/>
</dbReference>
<dbReference type="Proteomes" id="UP001174677">
    <property type="component" value="Chromosome 8"/>
</dbReference>
<dbReference type="PANTHER" id="PTHR10353">
    <property type="entry name" value="GLYCOSYL HYDROLASE"/>
    <property type="match status" value="1"/>
</dbReference>